<protein>
    <submittedName>
        <fullName evidence="1">Sulfotransferase</fullName>
    </submittedName>
</protein>
<dbReference type="RefSeq" id="WP_202955015.1">
    <property type="nucleotide sequence ID" value="NZ_JAPCID010000032.1"/>
</dbReference>
<gene>
    <name evidence="1" type="ORF">OJ962_21070</name>
</gene>
<reference evidence="1" key="1">
    <citation type="submission" date="2022-10" db="EMBL/GenBank/DDBJ databases">
        <title>The WGS of Solirubrobacter sp. CPCC 204708.</title>
        <authorList>
            <person name="Jiang Z."/>
        </authorList>
    </citation>
    <scope>NUCLEOTIDE SEQUENCE</scope>
    <source>
        <strain evidence="1">CPCC 204708</strain>
    </source>
</reference>
<dbReference type="Gene3D" id="3.40.50.300">
    <property type="entry name" value="P-loop containing nucleotide triphosphate hydrolases"/>
    <property type="match status" value="1"/>
</dbReference>
<accession>A0ABT4RN82</accession>
<dbReference type="SUPFAM" id="SSF52540">
    <property type="entry name" value="P-loop containing nucleoside triphosphate hydrolases"/>
    <property type="match status" value="1"/>
</dbReference>
<evidence type="ECO:0000313" key="2">
    <source>
        <dbReference type="Proteomes" id="UP001147700"/>
    </source>
</evidence>
<proteinExistence type="predicted"/>
<name>A0ABT4RN82_9ACTN</name>
<comment type="caution">
    <text evidence="1">The sequence shown here is derived from an EMBL/GenBank/DDBJ whole genome shotgun (WGS) entry which is preliminary data.</text>
</comment>
<sequence>MSDFKLLMLGAMYENGGNTTHRFLDGHPQLYVYPFESQPGSRHVQDGFTSMFPVKYRWPEFLLDATPAQDYHAIIDEEGKVRSRTPHVSKFRHEPFDMNDDERRDIYLSIIEKTGRSRANNVAAFFEATHKAWKDNVQTGEEEFYVGYSPIIVIDAEKILSDMPNAHFLHVVRNPWSAYADTKKRPVPLPLREYILRWNVNQNAALAAKRAFPERMHIVRAEDVMADSVGTLTTQVLEPMGLRSADSLAVPSWNSKELTEVYPWGTIRTATPEANLATANELSDDEQTQVRNIAHDLLAPLGYESFLEDGQASEPVALTV</sequence>
<dbReference type="Pfam" id="PF13469">
    <property type="entry name" value="Sulfotransfer_3"/>
    <property type="match status" value="1"/>
</dbReference>
<dbReference type="InterPro" id="IPR027417">
    <property type="entry name" value="P-loop_NTPase"/>
</dbReference>
<dbReference type="Proteomes" id="UP001147700">
    <property type="component" value="Unassembled WGS sequence"/>
</dbReference>
<dbReference type="EMBL" id="JAPCID010000032">
    <property type="protein sequence ID" value="MDA0140009.1"/>
    <property type="molecule type" value="Genomic_DNA"/>
</dbReference>
<organism evidence="1 2">
    <name type="scientific">Solirubrobacter deserti</name>
    <dbReference type="NCBI Taxonomy" id="2282478"/>
    <lineage>
        <taxon>Bacteria</taxon>
        <taxon>Bacillati</taxon>
        <taxon>Actinomycetota</taxon>
        <taxon>Thermoleophilia</taxon>
        <taxon>Solirubrobacterales</taxon>
        <taxon>Solirubrobacteraceae</taxon>
        <taxon>Solirubrobacter</taxon>
    </lineage>
</organism>
<keyword evidence="2" id="KW-1185">Reference proteome</keyword>
<evidence type="ECO:0000313" key="1">
    <source>
        <dbReference type="EMBL" id="MDA0140009.1"/>
    </source>
</evidence>